<organism evidence="3 4">
    <name type="scientific">Saccharomonospora azurea NA-128</name>
    <dbReference type="NCBI Taxonomy" id="882081"/>
    <lineage>
        <taxon>Bacteria</taxon>
        <taxon>Bacillati</taxon>
        <taxon>Actinomycetota</taxon>
        <taxon>Actinomycetes</taxon>
        <taxon>Pseudonocardiales</taxon>
        <taxon>Pseudonocardiaceae</taxon>
        <taxon>Saccharomonospora</taxon>
    </lineage>
</organism>
<dbReference type="EMBL" id="CM001466">
    <property type="protein sequence ID" value="EHY87804.1"/>
    <property type="molecule type" value="Genomic_DNA"/>
</dbReference>
<keyword evidence="4" id="KW-1185">Reference proteome</keyword>
<keyword evidence="2" id="KW-0812">Transmembrane</keyword>
<gene>
    <name evidence="3" type="ORF">SacazDRAFT_00857</name>
</gene>
<feature type="transmembrane region" description="Helical" evidence="2">
    <location>
        <begin position="107"/>
        <end position="129"/>
    </location>
</feature>
<proteinExistence type="predicted"/>
<evidence type="ECO:0008006" key="5">
    <source>
        <dbReference type="Google" id="ProtNLM"/>
    </source>
</evidence>
<dbReference type="RefSeq" id="WP_005438972.1">
    <property type="nucleotide sequence ID" value="NZ_CM001466.1"/>
</dbReference>
<sequence length="225" mass="23488">MTSPPPQYPGGQPGFPDQSGGFGQQGHPGQQGYPQPYPGQQGYPQQGQPQQGYPGQQASPQQGYPEQQGQFPYQGQPGQQPPGAWNAGPQFGQQPGGGPAPKKKTGLIIGIVVAVVLLAGGGVTAFLLLSGDSRSDKEQVTELADKAVDAFSARDADMLNDISCGTVEGDPSNVPEGAYLERRGEVTIKGNMATIPMAKGIVGDRSEEGEIIARKQGGEWCLEVS</sequence>
<evidence type="ECO:0000256" key="1">
    <source>
        <dbReference type="SAM" id="MobiDB-lite"/>
    </source>
</evidence>
<evidence type="ECO:0000313" key="3">
    <source>
        <dbReference type="EMBL" id="EHY87804.1"/>
    </source>
</evidence>
<evidence type="ECO:0000256" key="2">
    <source>
        <dbReference type="SAM" id="Phobius"/>
    </source>
</evidence>
<protein>
    <recommendedName>
        <fullName evidence="5">DUF4878 domain-containing protein</fullName>
    </recommendedName>
</protein>
<keyword evidence="2" id="KW-0472">Membrane</keyword>
<dbReference type="AlphaFoldDB" id="H8GCW8"/>
<evidence type="ECO:0000313" key="4">
    <source>
        <dbReference type="Proteomes" id="UP000004705"/>
    </source>
</evidence>
<keyword evidence="2" id="KW-1133">Transmembrane helix</keyword>
<reference evidence="3 4" key="1">
    <citation type="journal article" date="2012" name="Stand. Genomic Sci.">
        <title>Genome sequence of the soil bacterium Saccharomonospora azurea type strain (NA-128(T)).</title>
        <authorList>
            <person name="Klenk H.P."/>
            <person name="Held B."/>
            <person name="Lucas S."/>
            <person name="Lapidus A."/>
            <person name="Copeland A."/>
            <person name="Hammon N."/>
            <person name="Pitluck S."/>
            <person name="Goodwin L.A."/>
            <person name="Han C."/>
            <person name="Tapia R."/>
            <person name="Brambilla E.M."/>
            <person name="Potter G."/>
            <person name="Land M."/>
            <person name="Ivanova N."/>
            <person name="Rohde M."/>
            <person name="Goker M."/>
            <person name="Detter J.C."/>
            <person name="Kyrpides N.C."/>
            <person name="Woyke T."/>
        </authorList>
    </citation>
    <scope>NUCLEOTIDE SEQUENCE [LARGE SCALE GENOMIC DNA]</scope>
    <source>
        <strain evidence="3 4">NA-128</strain>
    </source>
</reference>
<feature type="compositionally biased region" description="Low complexity" evidence="1">
    <location>
        <begin position="27"/>
        <end position="93"/>
    </location>
</feature>
<dbReference type="Proteomes" id="UP000004705">
    <property type="component" value="Chromosome"/>
</dbReference>
<feature type="region of interest" description="Disordered" evidence="1">
    <location>
        <begin position="1"/>
        <end position="102"/>
    </location>
</feature>
<accession>H8GCW8</accession>
<dbReference type="OrthoDB" id="3557336at2"/>
<dbReference type="HOGENOM" id="CLU_110717_0_0_11"/>
<name>H8GCW8_9PSEU</name>